<dbReference type="Proteomes" id="UP000193067">
    <property type="component" value="Unassembled WGS sequence"/>
</dbReference>
<name>A0A1Y2J2L6_TRAC3</name>
<feature type="region of interest" description="Disordered" evidence="1">
    <location>
        <begin position="145"/>
        <end position="169"/>
    </location>
</feature>
<keyword evidence="3" id="KW-1185">Reference proteome</keyword>
<dbReference type="EMBL" id="KZ084088">
    <property type="protein sequence ID" value="OSD07626.1"/>
    <property type="molecule type" value="Genomic_DNA"/>
</dbReference>
<organism evidence="2 3">
    <name type="scientific">Trametes coccinea (strain BRFM310)</name>
    <name type="common">Pycnoporus coccineus</name>
    <dbReference type="NCBI Taxonomy" id="1353009"/>
    <lineage>
        <taxon>Eukaryota</taxon>
        <taxon>Fungi</taxon>
        <taxon>Dikarya</taxon>
        <taxon>Basidiomycota</taxon>
        <taxon>Agaricomycotina</taxon>
        <taxon>Agaricomycetes</taxon>
        <taxon>Polyporales</taxon>
        <taxon>Polyporaceae</taxon>
        <taxon>Trametes</taxon>
    </lineage>
</organism>
<evidence type="ECO:0000313" key="3">
    <source>
        <dbReference type="Proteomes" id="UP000193067"/>
    </source>
</evidence>
<proteinExistence type="predicted"/>
<protein>
    <submittedName>
        <fullName evidence="2">Uncharacterized protein</fullName>
    </submittedName>
</protein>
<accession>A0A1Y2J2L6</accession>
<dbReference type="AlphaFoldDB" id="A0A1Y2J2L6"/>
<evidence type="ECO:0000256" key="1">
    <source>
        <dbReference type="SAM" id="MobiDB-lite"/>
    </source>
</evidence>
<feature type="compositionally biased region" description="Low complexity" evidence="1">
    <location>
        <begin position="146"/>
        <end position="159"/>
    </location>
</feature>
<gene>
    <name evidence="2" type="ORF">PYCCODRAFT_632291</name>
</gene>
<reference evidence="2 3" key="1">
    <citation type="journal article" date="2015" name="Biotechnol. Biofuels">
        <title>Enhanced degradation of softwood versus hardwood by the white-rot fungus Pycnoporus coccineus.</title>
        <authorList>
            <person name="Couturier M."/>
            <person name="Navarro D."/>
            <person name="Chevret D."/>
            <person name="Henrissat B."/>
            <person name="Piumi F."/>
            <person name="Ruiz-Duenas F.J."/>
            <person name="Martinez A.T."/>
            <person name="Grigoriev I.V."/>
            <person name="Riley R."/>
            <person name="Lipzen A."/>
            <person name="Berrin J.G."/>
            <person name="Master E.R."/>
            <person name="Rosso M.N."/>
        </authorList>
    </citation>
    <scope>NUCLEOTIDE SEQUENCE [LARGE SCALE GENOMIC DNA]</scope>
    <source>
        <strain evidence="2 3">BRFM310</strain>
    </source>
</reference>
<evidence type="ECO:0000313" key="2">
    <source>
        <dbReference type="EMBL" id="OSD07626.1"/>
    </source>
</evidence>
<sequence length="169" mass="18095">MLPPGNLTWRSRHTYQSIGTIGRGATVSSCFVAFNLNTVRSRPLIHTRPANRSGMVRRSMAGSLPEREEGELGGFDRARGVGDGQSLFALASSVQSFIYALQPPSPNESDLYRNINIATFKLQLVCSQFHQTAAYDDDAVRARQPASTGCNAGTATGGTSMEVKTPSGA</sequence>